<keyword evidence="2" id="KW-1185">Reference proteome</keyword>
<organism evidence="1 2">
    <name type="scientific">Eumeta variegata</name>
    <name type="common">Bagworm moth</name>
    <name type="synonym">Eumeta japonica</name>
    <dbReference type="NCBI Taxonomy" id="151549"/>
    <lineage>
        <taxon>Eukaryota</taxon>
        <taxon>Metazoa</taxon>
        <taxon>Ecdysozoa</taxon>
        <taxon>Arthropoda</taxon>
        <taxon>Hexapoda</taxon>
        <taxon>Insecta</taxon>
        <taxon>Pterygota</taxon>
        <taxon>Neoptera</taxon>
        <taxon>Endopterygota</taxon>
        <taxon>Lepidoptera</taxon>
        <taxon>Glossata</taxon>
        <taxon>Ditrysia</taxon>
        <taxon>Tineoidea</taxon>
        <taxon>Psychidae</taxon>
        <taxon>Oiketicinae</taxon>
        <taxon>Eumeta</taxon>
    </lineage>
</organism>
<dbReference type="AlphaFoldDB" id="A0A4C1Y188"/>
<accession>A0A4C1Y188</accession>
<comment type="caution">
    <text evidence="1">The sequence shown here is derived from an EMBL/GenBank/DDBJ whole genome shotgun (WGS) entry which is preliminary data.</text>
</comment>
<sequence length="92" mass="10335">MMNRADLLLVYSAQALPLNYSNSTATDAATWLELRAGCGVSTCTYELYTLQMKERDHVFRIHSDRVFVRGSSTPCWGSRCGYESMARTRASS</sequence>
<dbReference type="Proteomes" id="UP000299102">
    <property type="component" value="Unassembled WGS sequence"/>
</dbReference>
<evidence type="ECO:0000313" key="2">
    <source>
        <dbReference type="Proteomes" id="UP000299102"/>
    </source>
</evidence>
<reference evidence="1 2" key="1">
    <citation type="journal article" date="2019" name="Commun. Biol.">
        <title>The bagworm genome reveals a unique fibroin gene that provides high tensile strength.</title>
        <authorList>
            <person name="Kono N."/>
            <person name="Nakamura H."/>
            <person name="Ohtoshi R."/>
            <person name="Tomita M."/>
            <person name="Numata K."/>
            <person name="Arakawa K."/>
        </authorList>
    </citation>
    <scope>NUCLEOTIDE SEQUENCE [LARGE SCALE GENOMIC DNA]</scope>
</reference>
<evidence type="ECO:0000313" key="1">
    <source>
        <dbReference type="EMBL" id="GBP68329.1"/>
    </source>
</evidence>
<protein>
    <submittedName>
        <fullName evidence="1">Uncharacterized protein</fullName>
    </submittedName>
</protein>
<dbReference type="EMBL" id="BGZK01001008">
    <property type="protein sequence ID" value="GBP68329.1"/>
    <property type="molecule type" value="Genomic_DNA"/>
</dbReference>
<gene>
    <name evidence="1" type="ORF">EVAR_31319_1</name>
</gene>
<name>A0A4C1Y188_EUMVA</name>
<proteinExistence type="predicted"/>